<feature type="compositionally biased region" description="Pro residues" evidence="6">
    <location>
        <begin position="219"/>
        <end position="230"/>
    </location>
</feature>
<dbReference type="RefSeq" id="XP_004626096.1">
    <property type="nucleotide sequence ID" value="XM_004626039.2"/>
</dbReference>
<accession>A0A6P3EK78</accession>
<keyword evidence="9" id="KW-1185">Reference proteome</keyword>
<proteinExistence type="predicted"/>
<feature type="transmembrane region" description="Helical" evidence="7">
    <location>
        <begin position="147"/>
        <end position="167"/>
    </location>
</feature>
<keyword evidence="2 5" id="KW-0812">Transmembrane</keyword>
<dbReference type="Proteomes" id="UP000515203">
    <property type="component" value="Unplaced"/>
</dbReference>
<dbReference type="Pfam" id="PF01284">
    <property type="entry name" value="MARVEL"/>
    <property type="match status" value="1"/>
</dbReference>
<gene>
    <name evidence="10" type="primary">Cmtm2</name>
</gene>
<evidence type="ECO:0000259" key="8">
    <source>
        <dbReference type="PROSITE" id="PS51225"/>
    </source>
</evidence>
<feature type="region of interest" description="Disordered" evidence="6">
    <location>
        <begin position="1"/>
        <end position="31"/>
    </location>
</feature>
<dbReference type="InterPro" id="IPR008253">
    <property type="entry name" value="Marvel"/>
</dbReference>
<evidence type="ECO:0000256" key="5">
    <source>
        <dbReference type="PROSITE-ProRule" id="PRU00581"/>
    </source>
</evidence>
<dbReference type="OrthoDB" id="9634153at2759"/>
<dbReference type="GeneID" id="101590533"/>
<keyword evidence="3 7" id="KW-1133">Transmembrane helix</keyword>
<sequence>MADKAPPPPAKPGEEKKEGDQQKVQPKDEVGTRKGCRRYRWELKDSNKEFWVIGHGVVKFLSLGFLITTLVLFKSVPGVHPILLLIITMEISIFLFLILLYSFAIQRYLPFILWPVTDLLNDLVACVFLGGGVYFATEKRPNMPVNYLIAVILMGVTAFLSLIDVCLQRKHFKGKKIKRNILVPPPKPGEKPPEPEKPEDKDKADDKGKGAAAAKGKGAPPPPPPAKGKK</sequence>
<evidence type="ECO:0000313" key="10">
    <source>
        <dbReference type="RefSeq" id="XP_004626096.1"/>
    </source>
</evidence>
<feature type="compositionally biased region" description="Pro residues" evidence="6">
    <location>
        <begin position="1"/>
        <end position="11"/>
    </location>
</feature>
<evidence type="ECO:0000256" key="4">
    <source>
        <dbReference type="ARBA" id="ARBA00023136"/>
    </source>
</evidence>
<dbReference type="InParanoid" id="A0A6P3EK78"/>
<feature type="compositionally biased region" description="Basic and acidic residues" evidence="6">
    <location>
        <begin position="12"/>
        <end position="31"/>
    </location>
</feature>
<dbReference type="PROSITE" id="PS51225">
    <property type="entry name" value="MARVEL"/>
    <property type="match status" value="1"/>
</dbReference>
<dbReference type="FunCoup" id="A0A6P3EK78">
    <property type="interactions" value="5"/>
</dbReference>
<dbReference type="AlphaFoldDB" id="A0A6P3EK78"/>
<protein>
    <submittedName>
        <fullName evidence="10">CKLF-like MARVEL transmembrane domain-containing protein 2</fullName>
    </submittedName>
</protein>
<feature type="transmembrane region" description="Helical" evidence="7">
    <location>
        <begin position="50"/>
        <end position="73"/>
    </location>
</feature>
<keyword evidence="4 5" id="KW-0472">Membrane</keyword>
<feature type="transmembrane region" description="Helical" evidence="7">
    <location>
        <begin position="111"/>
        <end position="135"/>
    </location>
</feature>
<name>A0A6P3EK78_OCTDE</name>
<evidence type="ECO:0000256" key="2">
    <source>
        <dbReference type="ARBA" id="ARBA00022692"/>
    </source>
</evidence>
<evidence type="ECO:0000256" key="3">
    <source>
        <dbReference type="ARBA" id="ARBA00022989"/>
    </source>
</evidence>
<evidence type="ECO:0000256" key="6">
    <source>
        <dbReference type="SAM" id="MobiDB-lite"/>
    </source>
</evidence>
<evidence type="ECO:0000313" key="9">
    <source>
        <dbReference type="Proteomes" id="UP000515203"/>
    </source>
</evidence>
<feature type="compositionally biased region" description="Basic and acidic residues" evidence="6">
    <location>
        <begin position="188"/>
        <end position="209"/>
    </location>
</feature>
<comment type="subcellular location">
    <subcellularLocation>
        <location evidence="1">Membrane</location>
        <topology evidence="1">Multi-pass membrane protein</topology>
    </subcellularLocation>
</comment>
<feature type="domain" description="MARVEL" evidence="8">
    <location>
        <begin position="50"/>
        <end position="173"/>
    </location>
</feature>
<reference evidence="10" key="1">
    <citation type="submission" date="2025-08" db="UniProtKB">
        <authorList>
            <consortium name="RefSeq"/>
        </authorList>
    </citation>
    <scope>IDENTIFICATION</scope>
</reference>
<organism evidence="9 10">
    <name type="scientific">Octodon degus</name>
    <name type="common">Degu</name>
    <name type="synonym">Sciurus degus</name>
    <dbReference type="NCBI Taxonomy" id="10160"/>
    <lineage>
        <taxon>Eukaryota</taxon>
        <taxon>Metazoa</taxon>
        <taxon>Chordata</taxon>
        <taxon>Craniata</taxon>
        <taxon>Vertebrata</taxon>
        <taxon>Euteleostomi</taxon>
        <taxon>Mammalia</taxon>
        <taxon>Eutheria</taxon>
        <taxon>Euarchontoglires</taxon>
        <taxon>Glires</taxon>
        <taxon>Rodentia</taxon>
        <taxon>Hystricomorpha</taxon>
        <taxon>Octodontidae</taxon>
        <taxon>Octodon</taxon>
    </lineage>
</organism>
<evidence type="ECO:0000256" key="1">
    <source>
        <dbReference type="ARBA" id="ARBA00004141"/>
    </source>
</evidence>
<evidence type="ECO:0000256" key="7">
    <source>
        <dbReference type="SAM" id="Phobius"/>
    </source>
</evidence>
<dbReference type="GO" id="GO:0016020">
    <property type="term" value="C:membrane"/>
    <property type="evidence" value="ECO:0007669"/>
    <property type="project" value="UniProtKB-SubCell"/>
</dbReference>
<feature type="transmembrane region" description="Helical" evidence="7">
    <location>
        <begin position="79"/>
        <end position="104"/>
    </location>
</feature>
<feature type="region of interest" description="Disordered" evidence="6">
    <location>
        <begin position="180"/>
        <end position="230"/>
    </location>
</feature>
<dbReference type="CTD" id="146225"/>